<evidence type="ECO:0000313" key="2">
    <source>
        <dbReference type="EMBL" id="KAF3516441.1"/>
    </source>
</evidence>
<feature type="compositionally biased region" description="Low complexity" evidence="1">
    <location>
        <begin position="73"/>
        <end position="87"/>
    </location>
</feature>
<accession>A0ABQ7AQT3</accession>
<gene>
    <name evidence="2" type="ORF">DY000_02060910</name>
</gene>
<evidence type="ECO:0000313" key="3">
    <source>
        <dbReference type="Proteomes" id="UP000266723"/>
    </source>
</evidence>
<name>A0ABQ7AQT3_BRACR</name>
<organism evidence="2 3">
    <name type="scientific">Brassica cretica</name>
    <name type="common">Mustard</name>
    <dbReference type="NCBI Taxonomy" id="69181"/>
    <lineage>
        <taxon>Eukaryota</taxon>
        <taxon>Viridiplantae</taxon>
        <taxon>Streptophyta</taxon>
        <taxon>Embryophyta</taxon>
        <taxon>Tracheophyta</taxon>
        <taxon>Spermatophyta</taxon>
        <taxon>Magnoliopsida</taxon>
        <taxon>eudicotyledons</taxon>
        <taxon>Gunneridae</taxon>
        <taxon>Pentapetalae</taxon>
        <taxon>rosids</taxon>
        <taxon>malvids</taxon>
        <taxon>Brassicales</taxon>
        <taxon>Brassicaceae</taxon>
        <taxon>Brassiceae</taxon>
        <taxon>Brassica</taxon>
    </lineage>
</organism>
<proteinExistence type="predicted"/>
<keyword evidence="3" id="KW-1185">Reference proteome</keyword>
<dbReference type="EMBL" id="QGKV02001556">
    <property type="protein sequence ID" value="KAF3516441.1"/>
    <property type="molecule type" value="Genomic_DNA"/>
</dbReference>
<protein>
    <submittedName>
        <fullName evidence="2">Uncharacterized protein</fullName>
    </submittedName>
</protein>
<feature type="compositionally biased region" description="Basic and acidic residues" evidence="1">
    <location>
        <begin position="62"/>
        <end position="72"/>
    </location>
</feature>
<reference evidence="2 3" key="1">
    <citation type="journal article" date="2020" name="BMC Genomics">
        <title>Intraspecific diversification of the crop wild relative Brassica cretica Lam. using demographic model selection.</title>
        <authorList>
            <person name="Kioukis A."/>
            <person name="Michalopoulou V.A."/>
            <person name="Briers L."/>
            <person name="Pirintsos S."/>
            <person name="Studholme D.J."/>
            <person name="Pavlidis P."/>
            <person name="Sarris P.F."/>
        </authorList>
    </citation>
    <scope>NUCLEOTIDE SEQUENCE [LARGE SCALE GENOMIC DNA]</scope>
    <source>
        <strain evidence="3">cv. PFS-1207/04</strain>
    </source>
</reference>
<comment type="caution">
    <text evidence="2">The sequence shown here is derived from an EMBL/GenBank/DDBJ whole genome shotgun (WGS) entry which is preliminary data.</text>
</comment>
<feature type="compositionally biased region" description="Polar residues" evidence="1">
    <location>
        <begin position="49"/>
        <end position="58"/>
    </location>
</feature>
<feature type="region of interest" description="Disordered" evidence="1">
    <location>
        <begin position="1"/>
        <end position="123"/>
    </location>
</feature>
<sequence>MPAVSRGTRKRSRKTKDGTGASGAGDASVLNPVEFSVPPTGWTGEAILTETQINQTEVQLGGEDRQLEETREQLNGAGSQLGAASGQLRDERDGEAESSETGNRADPNVQRDGRTGPVDQMAEPSMKEVLDAIKVLKKSLILLPVLGRTISVLVNNKVVQAFFCEDIWFNSAFFG</sequence>
<evidence type="ECO:0000256" key="1">
    <source>
        <dbReference type="SAM" id="MobiDB-lite"/>
    </source>
</evidence>
<dbReference type="Proteomes" id="UP000266723">
    <property type="component" value="Unassembled WGS sequence"/>
</dbReference>